<proteinExistence type="inferred from homology"/>
<organism evidence="8 9">
    <name type="scientific">Ceratina calcarata</name>
    <dbReference type="NCBI Taxonomy" id="156304"/>
    <lineage>
        <taxon>Eukaryota</taxon>
        <taxon>Metazoa</taxon>
        <taxon>Ecdysozoa</taxon>
        <taxon>Arthropoda</taxon>
        <taxon>Hexapoda</taxon>
        <taxon>Insecta</taxon>
        <taxon>Pterygota</taxon>
        <taxon>Neoptera</taxon>
        <taxon>Endopterygota</taxon>
        <taxon>Hymenoptera</taxon>
        <taxon>Apocrita</taxon>
        <taxon>Aculeata</taxon>
        <taxon>Apoidea</taxon>
        <taxon>Anthophila</taxon>
        <taxon>Apidae</taxon>
        <taxon>Ceratina</taxon>
        <taxon>Zadontomerus</taxon>
    </lineage>
</organism>
<dbReference type="InterPro" id="IPR050645">
    <property type="entry name" value="Histidine_acid_phosphatase"/>
</dbReference>
<comment type="similarity">
    <text evidence="2">Belongs to the histidine acid phosphatase family.</text>
</comment>
<dbReference type="RefSeq" id="XP_026670510.1">
    <property type="nucleotide sequence ID" value="XM_026814709.1"/>
</dbReference>
<dbReference type="PANTHER" id="PTHR11567">
    <property type="entry name" value="ACID PHOSPHATASE-RELATED"/>
    <property type="match status" value="1"/>
</dbReference>
<dbReference type="Pfam" id="PF00328">
    <property type="entry name" value="His_Phos_2"/>
    <property type="match status" value="1"/>
</dbReference>
<dbReference type="InterPro" id="IPR000560">
    <property type="entry name" value="His_Pase_clade-2"/>
</dbReference>
<dbReference type="KEGG" id="ccal:108626301"/>
<keyword evidence="7" id="KW-0325">Glycoprotein</keyword>
<dbReference type="Gene3D" id="3.40.50.1240">
    <property type="entry name" value="Phosphoglycerate mutase-like"/>
    <property type="match status" value="1"/>
</dbReference>
<gene>
    <name evidence="9" type="primary">LOC108626301</name>
</gene>
<dbReference type="SUPFAM" id="SSF53254">
    <property type="entry name" value="Phosphoglycerate mutase-like"/>
    <property type="match status" value="1"/>
</dbReference>
<keyword evidence="6" id="KW-1015">Disulfide bond</keyword>
<evidence type="ECO:0000256" key="4">
    <source>
        <dbReference type="ARBA" id="ARBA00022729"/>
    </source>
</evidence>
<keyword evidence="4" id="KW-0732">Signal</keyword>
<dbReference type="PANTHER" id="PTHR11567:SF211">
    <property type="entry name" value="PROSTATIC ACID PHOSPHATASE"/>
    <property type="match status" value="1"/>
</dbReference>
<dbReference type="GeneID" id="108626301"/>
<dbReference type="InterPro" id="IPR029033">
    <property type="entry name" value="His_PPase_superfam"/>
</dbReference>
<dbReference type="GO" id="GO:0003993">
    <property type="term" value="F:acid phosphatase activity"/>
    <property type="evidence" value="ECO:0007669"/>
    <property type="project" value="UniProtKB-EC"/>
</dbReference>
<evidence type="ECO:0000256" key="5">
    <source>
        <dbReference type="ARBA" id="ARBA00022801"/>
    </source>
</evidence>
<dbReference type="Proteomes" id="UP000694925">
    <property type="component" value="Unplaced"/>
</dbReference>
<keyword evidence="5" id="KW-0378">Hydrolase</keyword>
<evidence type="ECO:0000256" key="7">
    <source>
        <dbReference type="ARBA" id="ARBA00023180"/>
    </source>
</evidence>
<evidence type="ECO:0000256" key="3">
    <source>
        <dbReference type="ARBA" id="ARBA00012646"/>
    </source>
</evidence>
<sequence length="279" mass="32066">MPLNPIYDQLGYGQLIEKGKTRELQLGKLLRDRYDKFLGPTLNYGDVYAVSSDFDRTKMSLELVLRGLYPPVGDNNNEINVVPVIYLPRIVDAVFLPLYCRRYAVELIKLKQSPGVNKFITTHKNFFDYLSKNTGVDMSQDPILQTVYLYHLLTSQKSMGIPLPDWATEEIQDEIEKVAILDYELQSYTPHMKRMYGGHLVKEVINNMEANNTKNRGNKTKIWLYSGHDINVAAFAKTHGLSIPVPYYGATVIVEKWRLLSQEFVQVTLGYRFCKNNSI</sequence>
<evidence type="ECO:0000313" key="9">
    <source>
        <dbReference type="RefSeq" id="XP_026670510.1"/>
    </source>
</evidence>
<evidence type="ECO:0000256" key="1">
    <source>
        <dbReference type="ARBA" id="ARBA00000032"/>
    </source>
</evidence>
<keyword evidence="8" id="KW-1185">Reference proteome</keyword>
<evidence type="ECO:0000256" key="2">
    <source>
        <dbReference type="ARBA" id="ARBA00005375"/>
    </source>
</evidence>
<evidence type="ECO:0000313" key="8">
    <source>
        <dbReference type="Proteomes" id="UP000694925"/>
    </source>
</evidence>
<dbReference type="AlphaFoldDB" id="A0AAJ7WCL4"/>
<protein>
    <recommendedName>
        <fullName evidence="3">acid phosphatase</fullName>
        <ecNumber evidence="3">3.1.3.2</ecNumber>
    </recommendedName>
</protein>
<reference evidence="9" key="1">
    <citation type="submission" date="2025-08" db="UniProtKB">
        <authorList>
            <consortium name="RefSeq"/>
        </authorList>
    </citation>
    <scope>IDENTIFICATION</scope>
    <source>
        <tissue evidence="9">Whole body</tissue>
    </source>
</reference>
<accession>A0AAJ7WCL4</accession>
<dbReference type="CDD" id="cd07061">
    <property type="entry name" value="HP_HAP_like"/>
    <property type="match status" value="1"/>
</dbReference>
<comment type="catalytic activity">
    <reaction evidence="1">
        <text>a phosphate monoester + H2O = an alcohol + phosphate</text>
        <dbReference type="Rhea" id="RHEA:15017"/>
        <dbReference type="ChEBI" id="CHEBI:15377"/>
        <dbReference type="ChEBI" id="CHEBI:30879"/>
        <dbReference type="ChEBI" id="CHEBI:43474"/>
        <dbReference type="ChEBI" id="CHEBI:67140"/>
        <dbReference type="EC" id="3.1.3.2"/>
    </reaction>
</comment>
<dbReference type="EC" id="3.1.3.2" evidence="3"/>
<name>A0AAJ7WCL4_9HYME</name>
<evidence type="ECO:0000256" key="6">
    <source>
        <dbReference type="ARBA" id="ARBA00023157"/>
    </source>
</evidence>